<keyword evidence="2" id="KW-1185">Reference proteome</keyword>
<proteinExistence type="predicted"/>
<organism evidence="1 2">
    <name type="scientific">Pseudoneurospora amorphoporcata</name>
    <dbReference type="NCBI Taxonomy" id="241081"/>
    <lineage>
        <taxon>Eukaryota</taxon>
        <taxon>Fungi</taxon>
        <taxon>Dikarya</taxon>
        <taxon>Ascomycota</taxon>
        <taxon>Pezizomycotina</taxon>
        <taxon>Sordariomycetes</taxon>
        <taxon>Sordariomycetidae</taxon>
        <taxon>Sordariales</taxon>
        <taxon>Sordariaceae</taxon>
        <taxon>Pseudoneurospora</taxon>
    </lineage>
</organism>
<sequence length="61" mass="6652">RQGEMLLPNTGDGAVEGPEKTFLDVQGSGLRQHFSDVALKEGAYWLSHTSMADRVQGYQDG</sequence>
<feature type="non-terminal residue" evidence="1">
    <location>
        <position position="1"/>
    </location>
</feature>
<accession>A0AAN6SI84</accession>
<comment type="caution">
    <text evidence="1">The sequence shown here is derived from an EMBL/GenBank/DDBJ whole genome shotgun (WGS) entry which is preliminary data.</text>
</comment>
<dbReference type="Proteomes" id="UP001303222">
    <property type="component" value="Unassembled WGS sequence"/>
</dbReference>
<name>A0AAN6SI84_9PEZI</name>
<evidence type="ECO:0000313" key="2">
    <source>
        <dbReference type="Proteomes" id="UP001303222"/>
    </source>
</evidence>
<dbReference type="AlphaFoldDB" id="A0AAN6SI84"/>
<reference evidence="1" key="2">
    <citation type="submission" date="2023-06" db="EMBL/GenBank/DDBJ databases">
        <authorList>
            <consortium name="Lawrence Berkeley National Laboratory"/>
            <person name="Mondo S.J."/>
            <person name="Hensen N."/>
            <person name="Bonometti L."/>
            <person name="Westerberg I."/>
            <person name="Brannstrom I.O."/>
            <person name="Guillou S."/>
            <person name="Cros-Aarteil S."/>
            <person name="Calhoun S."/>
            <person name="Haridas S."/>
            <person name="Kuo A."/>
            <person name="Pangilinan J."/>
            <person name="Riley R."/>
            <person name="Labutti K."/>
            <person name="Andreopoulos B."/>
            <person name="Lipzen A."/>
            <person name="Chen C."/>
            <person name="Yanf M."/>
            <person name="Daum C."/>
            <person name="Ng V."/>
            <person name="Clum A."/>
            <person name="Steindorff A."/>
            <person name="Ohm R."/>
            <person name="Martin F."/>
            <person name="Silar P."/>
            <person name="Natvig D."/>
            <person name="Lalanne C."/>
            <person name="Gautier V."/>
            <person name="Ament-Velasquez S.L."/>
            <person name="Kruys A."/>
            <person name="Hutchinson M.I."/>
            <person name="Powell A.J."/>
            <person name="Barry K."/>
            <person name="Miller A.N."/>
            <person name="Grigoriev I.V."/>
            <person name="Debuchy R."/>
            <person name="Gladieux P."/>
            <person name="Thoren M.H."/>
            <person name="Johannesson H."/>
        </authorList>
    </citation>
    <scope>NUCLEOTIDE SEQUENCE</scope>
    <source>
        <strain evidence="1">CBS 626.80</strain>
    </source>
</reference>
<reference evidence="1" key="1">
    <citation type="journal article" date="2023" name="Mol. Phylogenet. Evol.">
        <title>Genome-scale phylogeny and comparative genomics of the fungal order Sordariales.</title>
        <authorList>
            <person name="Hensen N."/>
            <person name="Bonometti L."/>
            <person name="Westerberg I."/>
            <person name="Brannstrom I.O."/>
            <person name="Guillou S."/>
            <person name="Cros-Aarteil S."/>
            <person name="Calhoun S."/>
            <person name="Haridas S."/>
            <person name="Kuo A."/>
            <person name="Mondo S."/>
            <person name="Pangilinan J."/>
            <person name="Riley R."/>
            <person name="LaButti K."/>
            <person name="Andreopoulos B."/>
            <person name="Lipzen A."/>
            <person name="Chen C."/>
            <person name="Yan M."/>
            <person name="Daum C."/>
            <person name="Ng V."/>
            <person name="Clum A."/>
            <person name="Steindorff A."/>
            <person name="Ohm R.A."/>
            <person name="Martin F."/>
            <person name="Silar P."/>
            <person name="Natvig D.O."/>
            <person name="Lalanne C."/>
            <person name="Gautier V."/>
            <person name="Ament-Velasquez S.L."/>
            <person name="Kruys A."/>
            <person name="Hutchinson M.I."/>
            <person name="Powell A.J."/>
            <person name="Barry K."/>
            <person name="Miller A.N."/>
            <person name="Grigoriev I.V."/>
            <person name="Debuchy R."/>
            <person name="Gladieux P."/>
            <person name="Hiltunen Thoren M."/>
            <person name="Johannesson H."/>
        </authorList>
    </citation>
    <scope>NUCLEOTIDE SEQUENCE</scope>
    <source>
        <strain evidence="1">CBS 626.80</strain>
    </source>
</reference>
<gene>
    <name evidence="1" type="ORF">QBC32DRAFT_208150</name>
</gene>
<evidence type="ECO:0000313" key="1">
    <source>
        <dbReference type="EMBL" id="KAK3954258.1"/>
    </source>
</evidence>
<protein>
    <submittedName>
        <fullName evidence="1">Uncharacterized protein</fullName>
    </submittedName>
</protein>
<dbReference type="EMBL" id="MU859092">
    <property type="protein sequence ID" value="KAK3954258.1"/>
    <property type="molecule type" value="Genomic_DNA"/>
</dbReference>